<protein>
    <submittedName>
        <fullName evidence="1">DHS-like NAD/FAD-binding domain-containing protein</fullName>
    </submittedName>
</protein>
<dbReference type="Proteomes" id="UP000308600">
    <property type="component" value="Unassembled WGS sequence"/>
</dbReference>
<reference evidence="1 2" key="1">
    <citation type="journal article" date="2019" name="Nat. Ecol. Evol.">
        <title>Megaphylogeny resolves global patterns of mushroom evolution.</title>
        <authorList>
            <person name="Varga T."/>
            <person name="Krizsan K."/>
            <person name="Foldi C."/>
            <person name="Dima B."/>
            <person name="Sanchez-Garcia M."/>
            <person name="Sanchez-Ramirez S."/>
            <person name="Szollosi G.J."/>
            <person name="Szarkandi J.G."/>
            <person name="Papp V."/>
            <person name="Albert L."/>
            <person name="Andreopoulos W."/>
            <person name="Angelini C."/>
            <person name="Antonin V."/>
            <person name="Barry K.W."/>
            <person name="Bougher N.L."/>
            <person name="Buchanan P."/>
            <person name="Buyck B."/>
            <person name="Bense V."/>
            <person name="Catcheside P."/>
            <person name="Chovatia M."/>
            <person name="Cooper J."/>
            <person name="Damon W."/>
            <person name="Desjardin D."/>
            <person name="Finy P."/>
            <person name="Geml J."/>
            <person name="Haridas S."/>
            <person name="Hughes K."/>
            <person name="Justo A."/>
            <person name="Karasinski D."/>
            <person name="Kautmanova I."/>
            <person name="Kiss B."/>
            <person name="Kocsube S."/>
            <person name="Kotiranta H."/>
            <person name="LaButti K.M."/>
            <person name="Lechner B.E."/>
            <person name="Liimatainen K."/>
            <person name="Lipzen A."/>
            <person name="Lukacs Z."/>
            <person name="Mihaltcheva S."/>
            <person name="Morgado L.N."/>
            <person name="Niskanen T."/>
            <person name="Noordeloos M.E."/>
            <person name="Ohm R.A."/>
            <person name="Ortiz-Santana B."/>
            <person name="Ovrebo C."/>
            <person name="Racz N."/>
            <person name="Riley R."/>
            <person name="Savchenko A."/>
            <person name="Shiryaev A."/>
            <person name="Soop K."/>
            <person name="Spirin V."/>
            <person name="Szebenyi C."/>
            <person name="Tomsovsky M."/>
            <person name="Tulloss R.E."/>
            <person name="Uehling J."/>
            <person name="Grigoriev I.V."/>
            <person name="Vagvolgyi C."/>
            <person name="Papp T."/>
            <person name="Martin F.M."/>
            <person name="Miettinen O."/>
            <person name="Hibbett D.S."/>
            <person name="Nagy L.G."/>
        </authorList>
    </citation>
    <scope>NUCLEOTIDE SEQUENCE [LARGE SCALE GENOMIC DNA]</scope>
    <source>
        <strain evidence="1 2">NL-1719</strain>
    </source>
</reference>
<evidence type="ECO:0000313" key="1">
    <source>
        <dbReference type="EMBL" id="TFK64374.1"/>
    </source>
</evidence>
<dbReference type="EMBL" id="ML208477">
    <property type="protein sequence ID" value="TFK64374.1"/>
    <property type="molecule type" value="Genomic_DNA"/>
</dbReference>
<sequence length="290" mass="32034">LSLMVQHSKKIVVASGAGISCSSGIPDFRSENGIFSQVKQLFPNLPGTGRSFFDATVLQDQGMKSAFYRFMATLKRAVDAAPPSPTHEFIKTLDDGGKLLRCYTQNIDGLEKKAGLSMSDDLQDDASRVVQLHAGLHTVRCTVCCTRYEWTAEYQTLFLEGQAPDCPDCLSRAAGRGVDTRRPITVGSLRPAVVLYNEDTSSADEIGRIWAKDMKKQPDLLIIMGTSMKVEAFNRLVKDFAKAVHASPNKRAGKVILINKTPPKGQWHSIIDYHVLGETDDWVKRVSADW</sequence>
<organism evidence="1 2">
    <name type="scientific">Pluteus cervinus</name>
    <dbReference type="NCBI Taxonomy" id="181527"/>
    <lineage>
        <taxon>Eukaryota</taxon>
        <taxon>Fungi</taxon>
        <taxon>Dikarya</taxon>
        <taxon>Basidiomycota</taxon>
        <taxon>Agaricomycotina</taxon>
        <taxon>Agaricomycetes</taxon>
        <taxon>Agaricomycetidae</taxon>
        <taxon>Agaricales</taxon>
        <taxon>Pluteineae</taxon>
        <taxon>Pluteaceae</taxon>
        <taxon>Pluteus</taxon>
    </lineage>
</organism>
<proteinExistence type="predicted"/>
<feature type="non-terminal residue" evidence="1">
    <location>
        <position position="1"/>
    </location>
</feature>
<evidence type="ECO:0000313" key="2">
    <source>
        <dbReference type="Proteomes" id="UP000308600"/>
    </source>
</evidence>
<name>A0ACD3AFH9_9AGAR</name>
<feature type="non-terminal residue" evidence="1">
    <location>
        <position position="290"/>
    </location>
</feature>
<accession>A0ACD3AFH9</accession>
<gene>
    <name evidence="1" type="ORF">BDN72DRAFT_724643</name>
</gene>
<keyword evidence="2" id="KW-1185">Reference proteome</keyword>